<name>A0A0L0EZY9_9EUKA</name>
<reference evidence="1 2" key="1">
    <citation type="submission" date="2011-02" db="EMBL/GenBank/DDBJ databases">
        <title>The Genome Sequence of Sphaeroforma arctica JP610.</title>
        <authorList>
            <consortium name="The Broad Institute Genome Sequencing Platform"/>
            <person name="Russ C."/>
            <person name="Cuomo C."/>
            <person name="Young S.K."/>
            <person name="Zeng Q."/>
            <person name="Gargeya S."/>
            <person name="Alvarado L."/>
            <person name="Berlin A."/>
            <person name="Chapman S.B."/>
            <person name="Chen Z."/>
            <person name="Freedman E."/>
            <person name="Gellesch M."/>
            <person name="Goldberg J."/>
            <person name="Griggs A."/>
            <person name="Gujja S."/>
            <person name="Heilman E."/>
            <person name="Heiman D."/>
            <person name="Howarth C."/>
            <person name="Mehta T."/>
            <person name="Neiman D."/>
            <person name="Pearson M."/>
            <person name="Roberts A."/>
            <person name="Saif S."/>
            <person name="Shea T."/>
            <person name="Shenoy N."/>
            <person name="Sisk P."/>
            <person name="Stolte C."/>
            <person name="Sykes S."/>
            <person name="White J."/>
            <person name="Yandava C."/>
            <person name="Burger G."/>
            <person name="Gray M.W."/>
            <person name="Holland P.W.H."/>
            <person name="King N."/>
            <person name="Lang F.B.F."/>
            <person name="Roger A.J."/>
            <person name="Ruiz-Trillo I."/>
            <person name="Haas B."/>
            <person name="Nusbaum C."/>
            <person name="Birren B."/>
        </authorList>
    </citation>
    <scope>NUCLEOTIDE SEQUENCE [LARGE SCALE GENOMIC DNA]</scope>
    <source>
        <strain evidence="1 2">JP610</strain>
    </source>
</reference>
<keyword evidence="2" id="KW-1185">Reference proteome</keyword>
<proteinExistence type="predicted"/>
<organism evidence="1 2">
    <name type="scientific">Sphaeroforma arctica JP610</name>
    <dbReference type="NCBI Taxonomy" id="667725"/>
    <lineage>
        <taxon>Eukaryota</taxon>
        <taxon>Ichthyosporea</taxon>
        <taxon>Ichthyophonida</taxon>
        <taxon>Sphaeroforma</taxon>
    </lineage>
</organism>
<dbReference type="GeneID" id="25918557"/>
<sequence length="56" mass="5686">MAGGSSYKQSGPAIVFKDLYSSSGDDGNASGTFEHNDALMHGSLHHHANGGLLSPG</sequence>
<evidence type="ECO:0000313" key="2">
    <source>
        <dbReference type="Proteomes" id="UP000054560"/>
    </source>
</evidence>
<feature type="non-terminal residue" evidence="1">
    <location>
        <position position="56"/>
    </location>
</feature>
<evidence type="ECO:0000313" key="1">
    <source>
        <dbReference type="EMBL" id="KNC69438.1"/>
    </source>
</evidence>
<dbReference type="AlphaFoldDB" id="A0A0L0EZY9"/>
<protein>
    <submittedName>
        <fullName evidence="1">Uncharacterized protein</fullName>
    </submittedName>
</protein>
<dbReference type="EMBL" id="KQ254976">
    <property type="protein sequence ID" value="KNC69438.1"/>
    <property type="molecule type" value="Genomic_DNA"/>
</dbReference>
<dbReference type="Proteomes" id="UP000054560">
    <property type="component" value="Unassembled WGS sequence"/>
</dbReference>
<dbReference type="RefSeq" id="XP_014143340.1">
    <property type="nucleotide sequence ID" value="XM_014287865.1"/>
</dbReference>
<accession>A0A0L0EZY9</accession>
<gene>
    <name evidence="1" type="ORF">SARC_18053</name>
</gene>